<protein>
    <submittedName>
        <fullName evidence="2">Uncharacterized protein</fullName>
    </submittedName>
</protein>
<dbReference type="PANTHER" id="PTHR48183">
    <property type="entry name" value="PROTEIN, PUTATIVE-RELATED"/>
    <property type="match status" value="1"/>
</dbReference>
<sequence>MKGNGREEDNKSEKTRTPTPTTNPLPPPTRIKTPEEPLGFKLFGKMINKLEAKKLLKDKRLWFASFLIAWAAALQRQDSFKQKFGTLNEDNSDVAQE</sequence>
<feature type="region of interest" description="Disordered" evidence="1">
    <location>
        <begin position="1"/>
        <end position="35"/>
    </location>
</feature>
<accession>A0AAD6QCB3</accession>
<evidence type="ECO:0000313" key="2">
    <source>
        <dbReference type="EMBL" id="KAJ6987051.1"/>
    </source>
</evidence>
<keyword evidence="3" id="KW-1185">Reference proteome</keyword>
<name>A0AAD6QCB3_9ROSI</name>
<dbReference type="EMBL" id="JAQIZT010000008">
    <property type="protein sequence ID" value="KAJ6987051.1"/>
    <property type="molecule type" value="Genomic_DNA"/>
</dbReference>
<evidence type="ECO:0000256" key="1">
    <source>
        <dbReference type="SAM" id="MobiDB-lite"/>
    </source>
</evidence>
<dbReference type="Proteomes" id="UP001164929">
    <property type="component" value="Chromosome 8"/>
</dbReference>
<evidence type="ECO:0000313" key="3">
    <source>
        <dbReference type="Proteomes" id="UP001164929"/>
    </source>
</evidence>
<organism evidence="2 3">
    <name type="scientific">Populus alba x Populus x berolinensis</name>
    <dbReference type="NCBI Taxonomy" id="444605"/>
    <lineage>
        <taxon>Eukaryota</taxon>
        <taxon>Viridiplantae</taxon>
        <taxon>Streptophyta</taxon>
        <taxon>Embryophyta</taxon>
        <taxon>Tracheophyta</taxon>
        <taxon>Spermatophyta</taxon>
        <taxon>Magnoliopsida</taxon>
        <taxon>eudicotyledons</taxon>
        <taxon>Gunneridae</taxon>
        <taxon>Pentapetalae</taxon>
        <taxon>rosids</taxon>
        <taxon>fabids</taxon>
        <taxon>Malpighiales</taxon>
        <taxon>Salicaceae</taxon>
        <taxon>Saliceae</taxon>
        <taxon>Populus</taxon>
    </lineage>
</organism>
<dbReference type="AlphaFoldDB" id="A0AAD6QCB3"/>
<gene>
    <name evidence="2" type="ORF">NC653_020313</name>
</gene>
<proteinExistence type="predicted"/>
<reference evidence="2" key="1">
    <citation type="journal article" date="2023" name="Mol. Ecol. Resour.">
        <title>Chromosome-level genome assembly of a triploid poplar Populus alba 'Berolinensis'.</title>
        <authorList>
            <person name="Chen S."/>
            <person name="Yu Y."/>
            <person name="Wang X."/>
            <person name="Wang S."/>
            <person name="Zhang T."/>
            <person name="Zhou Y."/>
            <person name="He R."/>
            <person name="Meng N."/>
            <person name="Wang Y."/>
            <person name="Liu W."/>
            <person name="Liu Z."/>
            <person name="Liu J."/>
            <person name="Guo Q."/>
            <person name="Huang H."/>
            <person name="Sederoff R.R."/>
            <person name="Wang G."/>
            <person name="Qu G."/>
            <person name="Chen S."/>
        </authorList>
    </citation>
    <scope>NUCLEOTIDE SEQUENCE</scope>
    <source>
        <strain evidence="2">SC-2020</strain>
    </source>
</reference>
<dbReference type="PANTHER" id="PTHR48183:SF1">
    <property type="entry name" value="PROTEIN, PUTATIVE-RELATED"/>
    <property type="match status" value="1"/>
</dbReference>
<comment type="caution">
    <text evidence="2">The sequence shown here is derived from an EMBL/GenBank/DDBJ whole genome shotgun (WGS) entry which is preliminary data.</text>
</comment>
<feature type="compositionally biased region" description="Basic and acidic residues" evidence="1">
    <location>
        <begin position="1"/>
        <end position="16"/>
    </location>
</feature>